<dbReference type="AlphaFoldDB" id="A0A5A7SSV4"/>
<dbReference type="Pfam" id="PF20167">
    <property type="entry name" value="Transposase_32"/>
    <property type="match status" value="1"/>
</dbReference>
<dbReference type="Pfam" id="PF17921">
    <property type="entry name" value="Integrase_H2C2"/>
    <property type="match status" value="1"/>
</dbReference>
<evidence type="ECO:0000259" key="3">
    <source>
        <dbReference type="Pfam" id="PF20167"/>
    </source>
</evidence>
<gene>
    <name evidence="4" type="ORF">E6C27_scaffold219G001270</name>
</gene>
<organism evidence="4 5">
    <name type="scientific">Cucumis melo var. makuwa</name>
    <name type="common">Oriental melon</name>
    <dbReference type="NCBI Taxonomy" id="1194695"/>
    <lineage>
        <taxon>Eukaryota</taxon>
        <taxon>Viridiplantae</taxon>
        <taxon>Streptophyta</taxon>
        <taxon>Embryophyta</taxon>
        <taxon>Tracheophyta</taxon>
        <taxon>Spermatophyta</taxon>
        <taxon>Magnoliopsida</taxon>
        <taxon>eudicotyledons</taxon>
        <taxon>Gunneridae</taxon>
        <taxon>Pentapetalae</taxon>
        <taxon>rosids</taxon>
        <taxon>fabids</taxon>
        <taxon>Cucurbitales</taxon>
        <taxon>Cucurbitaceae</taxon>
        <taxon>Benincaseae</taxon>
        <taxon>Cucumis</taxon>
    </lineage>
</organism>
<dbReference type="InterPro" id="IPR041588">
    <property type="entry name" value="Integrase_H2C2"/>
</dbReference>
<name>A0A5A7SSV4_CUCMM</name>
<protein>
    <submittedName>
        <fullName evidence="4">Envelope-like protein</fullName>
    </submittedName>
</protein>
<reference evidence="4 5" key="1">
    <citation type="submission" date="2019-08" db="EMBL/GenBank/DDBJ databases">
        <title>Draft genome sequences of two oriental melons (Cucumis melo L. var makuwa).</title>
        <authorList>
            <person name="Kwon S.-Y."/>
        </authorList>
    </citation>
    <scope>NUCLEOTIDE SEQUENCE [LARGE SCALE GENOMIC DNA]</scope>
    <source>
        <strain evidence="5">cv. SW 3</strain>
        <tissue evidence="4">Leaf</tissue>
    </source>
</reference>
<comment type="caution">
    <text evidence="4">The sequence shown here is derived from an EMBL/GenBank/DDBJ whole genome shotgun (WGS) entry which is preliminary data.</text>
</comment>
<feature type="domain" description="Putative plant transposon protein" evidence="3">
    <location>
        <begin position="297"/>
        <end position="413"/>
    </location>
</feature>
<feature type="domain" description="Integrase zinc-binding" evidence="2">
    <location>
        <begin position="35"/>
        <end position="73"/>
    </location>
</feature>
<dbReference type="Gene3D" id="1.10.340.70">
    <property type="match status" value="1"/>
</dbReference>
<proteinExistence type="predicted"/>
<dbReference type="InterPro" id="IPR046796">
    <property type="entry name" value="Transposase_32_dom"/>
</dbReference>
<evidence type="ECO:0000256" key="1">
    <source>
        <dbReference type="SAM" id="MobiDB-lite"/>
    </source>
</evidence>
<evidence type="ECO:0000313" key="4">
    <source>
        <dbReference type="EMBL" id="KAA0032285.1"/>
    </source>
</evidence>
<dbReference type="EMBL" id="SSTE01021801">
    <property type="protein sequence ID" value="KAA0032285.1"/>
    <property type="molecule type" value="Genomic_DNA"/>
</dbReference>
<feature type="compositionally biased region" description="Polar residues" evidence="1">
    <location>
        <begin position="212"/>
        <end position="224"/>
    </location>
</feature>
<feature type="region of interest" description="Disordered" evidence="1">
    <location>
        <begin position="208"/>
        <end position="234"/>
    </location>
</feature>
<evidence type="ECO:0000259" key="2">
    <source>
        <dbReference type="Pfam" id="PF17921"/>
    </source>
</evidence>
<dbReference type="Proteomes" id="UP000321393">
    <property type="component" value="Unassembled WGS sequence"/>
</dbReference>
<evidence type="ECO:0000313" key="5">
    <source>
        <dbReference type="Proteomes" id="UP000321393"/>
    </source>
</evidence>
<accession>A0A5A7SSV4</accession>
<sequence>MIMEEVRCGRRSDYVFRSDDALLNEKRLCVPHIKALKDNIWEETHSSAYMMHPRSIKVFKTLKSYYWWPNMRREGVIRFERKEKLSPGYIGPYEILARTVDSCFPAASGKHAPNISTTPLSDMDSDDLDDVPLARLLKKTNVPEVTVEIPTGPFVFVHSQESSSTEGVFVPTLGIPSASNVQPGTSVRSPPSVSLRFALDDAHAFVPDNVPSDVSTAPEGQTDVQSDENEVDPPNPDVCAEEIPTNADDTLAVPPSSFEVSENVQRWKFVVQWRLAVDVNVSNKHHSCKSIMDLIERAGLTKTISNVDLFYPQLIRKFIVNFPSSPDYQTVHVRGFKFVISHTMINGFLGNVVDIDCSPTSPSTDVLASVLSGGTLSTWPVNRISAVALSIKYAILYKIGIANWFPSSHASSVFAAFETFFGSHVPDIDHDVHPSRGSRIFDTSDSDEPTEGFFVDKELASCIVNSLTTESRALSTSINLLSERRLEVDALIRHLKSFGPIYQSKGSWVKMMAMRSLSDVDNIGFTGLPKFHVLFSFAVPEAVTKEANNITTMRLDELNRSLQIIKLSFDDNAPKKKSGIVFQGVSDVAAKSNQKQPKDENLAETIALLERRFSKFKSKFYKKYRGFGHYQAECTTYLKRKKKGFIVNVSDKETSSDNDCENFGRALISFFLEIAKEDLHVASKKKEVKSTPSDFEEVLPMWEENREVLK</sequence>